<dbReference type="RefSeq" id="WP_011521478.1">
    <property type="nucleotide sequence ID" value="NC_008009.1"/>
</dbReference>
<dbReference type="EMBL" id="CP000360">
    <property type="protein sequence ID" value="ABF39676.1"/>
    <property type="molecule type" value="Genomic_DNA"/>
</dbReference>
<organism evidence="1 2">
    <name type="scientific">Koribacter versatilis (strain Ellin345)</name>
    <dbReference type="NCBI Taxonomy" id="204669"/>
    <lineage>
        <taxon>Bacteria</taxon>
        <taxon>Pseudomonadati</taxon>
        <taxon>Acidobacteriota</taxon>
        <taxon>Terriglobia</taxon>
        <taxon>Terriglobales</taxon>
        <taxon>Candidatus Korobacteraceae</taxon>
        <taxon>Candidatus Korobacter</taxon>
    </lineage>
</organism>
<dbReference type="AlphaFoldDB" id="Q1ITX4"/>
<sequence>METAKVLSFLIKPLEENTGRGRALTITPALSGVPLDQIVKQFELEYHYEPSGGYAGIVPRFFNYGPLEEYFMGQPATDYFRENGGLYLLGCQCGEVGCWPLTGRIKAEEKRMVWSDFRQPHRSVRDYSDFGPFVFDLEQYHTAVKTMAVEYSTSPSSA</sequence>
<dbReference type="HOGENOM" id="CLU_122848_0_0_0"/>
<accession>Q1ITX4</accession>
<keyword evidence="2" id="KW-1185">Reference proteome</keyword>
<dbReference type="KEGG" id="aba:Acid345_0671"/>
<protein>
    <submittedName>
        <fullName evidence="1">Uncharacterized protein</fullName>
    </submittedName>
</protein>
<evidence type="ECO:0000313" key="1">
    <source>
        <dbReference type="EMBL" id="ABF39676.1"/>
    </source>
</evidence>
<evidence type="ECO:0000313" key="2">
    <source>
        <dbReference type="Proteomes" id="UP000002432"/>
    </source>
</evidence>
<dbReference type="eggNOG" id="ENOG50336QZ">
    <property type="taxonomic scope" value="Bacteria"/>
</dbReference>
<proteinExistence type="predicted"/>
<name>Q1ITX4_KORVE</name>
<reference evidence="1 2" key="1">
    <citation type="journal article" date="2009" name="Appl. Environ. Microbiol.">
        <title>Three genomes from the phylum Acidobacteria provide insight into the lifestyles of these microorganisms in soils.</title>
        <authorList>
            <person name="Ward N.L."/>
            <person name="Challacombe J.F."/>
            <person name="Janssen P.H."/>
            <person name="Henrissat B."/>
            <person name="Coutinho P.M."/>
            <person name="Wu M."/>
            <person name="Xie G."/>
            <person name="Haft D.H."/>
            <person name="Sait M."/>
            <person name="Badger J."/>
            <person name="Barabote R.D."/>
            <person name="Bradley B."/>
            <person name="Brettin T.S."/>
            <person name="Brinkac L.M."/>
            <person name="Bruce D."/>
            <person name="Creasy T."/>
            <person name="Daugherty S.C."/>
            <person name="Davidsen T.M."/>
            <person name="DeBoy R.T."/>
            <person name="Detter J.C."/>
            <person name="Dodson R.J."/>
            <person name="Durkin A.S."/>
            <person name="Ganapathy A."/>
            <person name="Gwinn-Giglio M."/>
            <person name="Han C.S."/>
            <person name="Khouri H."/>
            <person name="Kiss H."/>
            <person name="Kothari S.P."/>
            <person name="Madupu R."/>
            <person name="Nelson K.E."/>
            <person name="Nelson W.C."/>
            <person name="Paulsen I."/>
            <person name="Penn K."/>
            <person name="Ren Q."/>
            <person name="Rosovitz M.J."/>
            <person name="Selengut J.D."/>
            <person name="Shrivastava S."/>
            <person name="Sullivan S.A."/>
            <person name="Tapia R."/>
            <person name="Thompson L.S."/>
            <person name="Watkins K.L."/>
            <person name="Yang Q."/>
            <person name="Yu C."/>
            <person name="Zafar N."/>
            <person name="Zhou L."/>
            <person name="Kuske C.R."/>
        </authorList>
    </citation>
    <scope>NUCLEOTIDE SEQUENCE [LARGE SCALE GENOMIC DNA]</scope>
    <source>
        <strain evidence="1 2">Ellin345</strain>
    </source>
</reference>
<dbReference type="EnsemblBacteria" id="ABF39676">
    <property type="protein sequence ID" value="ABF39676"/>
    <property type="gene ID" value="Acid345_0671"/>
</dbReference>
<dbReference type="STRING" id="204669.Acid345_0671"/>
<dbReference type="Proteomes" id="UP000002432">
    <property type="component" value="Chromosome"/>
</dbReference>
<gene>
    <name evidence="1" type="ordered locus">Acid345_0671</name>
</gene>